<dbReference type="SUPFAM" id="SSF48726">
    <property type="entry name" value="Immunoglobulin"/>
    <property type="match status" value="1"/>
</dbReference>
<evidence type="ECO:0000256" key="9">
    <source>
        <dbReference type="ARBA" id="ARBA00041012"/>
    </source>
</evidence>
<dbReference type="OrthoDB" id="9904367at2759"/>
<reference evidence="13" key="1">
    <citation type="submission" date="2025-08" db="UniProtKB">
        <authorList>
            <consortium name="RefSeq"/>
        </authorList>
    </citation>
    <scope>IDENTIFICATION</scope>
</reference>
<dbReference type="InterPro" id="IPR007110">
    <property type="entry name" value="Ig-like_dom"/>
</dbReference>
<dbReference type="SMART" id="SM00409">
    <property type="entry name" value="IG"/>
    <property type="match status" value="1"/>
</dbReference>
<dbReference type="InterPro" id="IPR015621">
    <property type="entry name" value="IL-1_rcpt_fam"/>
</dbReference>
<dbReference type="RefSeq" id="XP_028276527.1">
    <property type="nucleotide sequence ID" value="XM_028420726.1"/>
</dbReference>
<dbReference type="Proteomes" id="UP000515145">
    <property type="component" value="Chromosome 14"/>
</dbReference>
<dbReference type="Gene3D" id="2.60.40.10">
    <property type="entry name" value="Immunoglobulins"/>
    <property type="match status" value="1"/>
</dbReference>
<accession>A0A6P7JI31</accession>
<keyword evidence="2" id="KW-1090">Inhibition of host innate immune response by virus</keyword>
<keyword evidence="5" id="KW-0325">Glycoprotein</keyword>
<evidence type="ECO:0000256" key="2">
    <source>
        <dbReference type="ARBA" id="ARBA00022632"/>
    </source>
</evidence>
<dbReference type="PROSITE" id="PS50835">
    <property type="entry name" value="IG_LIKE"/>
    <property type="match status" value="1"/>
</dbReference>
<proteinExistence type="predicted"/>
<dbReference type="Pfam" id="PF22009">
    <property type="entry name" value="YLDV-IL18BP-like"/>
    <property type="match status" value="1"/>
</dbReference>
<evidence type="ECO:0000256" key="3">
    <source>
        <dbReference type="ARBA" id="ARBA00022830"/>
    </source>
</evidence>
<name>A0A6P7JI31_9TELE</name>
<dbReference type="InParanoid" id="A0A6P7JI31"/>
<feature type="domain" description="Ig-like" evidence="11">
    <location>
        <begin position="67"/>
        <end position="168"/>
    </location>
</feature>
<evidence type="ECO:0000313" key="13">
    <source>
        <dbReference type="RefSeq" id="XP_028276527.1"/>
    </source>
</evidence>
<keyword evidence="6" id="KW-0922">Interferon antiviral system evasion</keyword>
<dbReference type="InterPro" id="IPR013783">
    <property type="entry name" value="Ig-like_fold"/>
</dbReference>
<dbReference type="InterPro" id="IPR036179">
    <property type="entry name" value="Ig-like_dom_sf"/>
</dbReference>
<evidence type="ECO:0000256" key="4">
    <source>
        <dbReference type="ARBA" id="ARBA00023157"/>
    </source>
</evidence>
<evidence type="ECO:0000256" key="7">
    <source>
        <dbReference type="ARBA" id="ARBA00023319"/>
    </source>
</evidence>
<protein>
    <recommendedName>
        <fullName evidence="9">Soluble interferon alpha/beta receptor OPG204</fullName>
    </recommendedName>
</protein>
<sequence length="179" mass="19608">MKEIPVYCVGEEEVDYVCVYIVNSESNQQLQSLTGGIDMKLLSVVKALGSLCLVFASGYPVSEADSPEIIGPDHIQLKVNSGERLVLHCDAFTNCEEDEAMIYWLLNGTFPEETLSRERIVESHKSTLDQGTIIQKSLVLKNITSEDLKSTFTCVVTTAVGMAQKHITLATTISGCSKD</sequence>
<evidence type="ECO:0000256" key="5">
    <source>
        <dbReference type="ARBA" id="ARBA00023180"/>
    </source>
</evidence>
<evidence type="ECO:0000256" key="10">
    <source>
        <dbReference type="ARBA" id="ARBA00045444"/>
    </source>
</evidence>
<keyword evidence="1" id="KW-0244">Early protein</keyword>
<keyword evidence="7" id="KW-0393">Immunoglobulin domain</keyword>
<evidence type="ECO:0000313" key="12">
    <source>
        <dbReference type="Proteomes" id="UP000515145"/>
    </source>
</evidence>
<dbReference type="InterPro" id="IPR003599">
    <property type="entry name" value="Ig_sub"/>
</dbReference>
<keyword evidence="4" id="KW-1015">Disulfide bond</keyword>
<evidence type="ECO:0000256" key="6">
    <source>
        <dbReference type="ARBA" id="ARBA00023258"/>
    </source>
</evidence>
<dbReference type="GeneID" id="114445653"/>
<dbReference type="PANTHER" id="PTHR11890:SF44">
    <property type="entry name" value="X-LINKED INTERLEUKIN-1 RECEPTOR ACCESSORY PROTEIN-LIKE 2"/>
    <property type="match status" value="1"/>
</dbReference>
<comment type="subunit">
    <text evidence="8">Interacts with host IFNA1.</text>
</comment>
<organism evidence="12 13">
    <name type="scientific">Parambassis ranga</name>
    <name type="common">Indian glassy fish</name>
    <dbReference type="NCBI Taxonomy" id="210632"/>
    <lineage>
        <taxon>Eukaryota</taxon>
        <taxon>Metazoa</taxon>
        <taxon>Chordata</taxon>
        <taxon>Craniata</taxon>
        <taxon>Vertebrata</taxon>
        <taxon>Euteleostomi</taxon>
        <taxon>Actinopterygii</taxon>
        <taxon>Neopterygii</taxon>
        <taxon>Teleostei</taxon>
        <taxon>Neoteleostei</taxon>
        <taxon>Acanthomorphata</taxon>
        <taxon>Ovalentaria</taxon>
        <taxon>Ambassidae</taxon>
        <taxon>Parambassis</taxon>
    </lineage>
</organism>
<evidence type="ECO:0000259" key="11">
    <source>
        <dbReference type="PROSITE" id="PS50835"/>
    </source>
</evidence>
<evidence type="ECO:0000256" key="1">
    <source>
        <dbReference type="ARBA" id="ARBA00022518"/>
    </source>
</evidence>
<evidence type="ECO:0000256" key="8">
    <source>
        <dbReference type="ARBA" id="ARBA00038761"/>
    </source>
</evidence>
<keyword evidence="2" id="KW-0899">Viral immunoevasion</keyword>
<dbReference type="InterPro" id="IPR055139">
    <property type="entry name" value="IL18BP-like_dom"/>
</dbReference>
<keyword evidence="2" id="KW-0945">Host-virus interaction</keyword>
<keyword evidence="3" id="KW-1114">Inhibition of host interferon signaling pathway by virus</keyword>
<gene>
    <name evidence="13" type="primary">LOC114445653</name>
</gene>
<dbReference type="PANTHER" id="PTHR11890">
    <property type="entry name" value="INTERLEUKIN-1 RECEPTOR FAMILY MEMBER"/>
    <property type="match status" value="1"/>
</dbReference>
<keyword evidence="12" id="KW-1185">Reference proteome</keyword>
<dbReference type="AlphaFoldDB" id="A0A6P7JI31"/>
<comment type="function">
    <text evidence="10">Counteracts the antiviral effects of host IFN-alpha/beta and key IFN-inducible proteins involved in viral RNA degradation suxh as host OAS1. Acts as a soluble IFN-alpha receptor and thus inhibits the interaction between host IFN-alpha and its receptor.</text>
</comment>